<accession>A0ABR9P5C3</accession>
<evidence type="ECO:0000313" key="1">
    <source>
        <dbReference type="EMBL" id="MBE2999011.1"/>
    </source>
</evidence>
<name>A0ABR9P5C3_9ACTN</name>
<proteinExistence type="predicted"/>
<dbReference type="RefSeq" id="WP_193121646.1">
    <property type="nucleotide sequence ID" value="NZ_JADBGI010000007.1"/>
</dbReference>
<keyword evidence="2" id="KW-1185">Reference proteome</keyword>
<gene>
    <name evidence="1" type="ORF">IDM40_09910</name>
</gene>
<comment type="caution">
    <text evidence="1">The sequence shown here is derived from an EMBL/GenBank/DDBJ whole genome shotgun (WGS) entry which is preliminary data.</text>
</comment>
<evidence type="ECO:0008006" key="3">
    <source>
        <dbReference type="Google" id="ProtNLM"/>
    </source>
</evidence>
<dbReference type="EMBL" id="JADBGI010000007">
    <property type="protein sequence ID" value="MBE2999011.1"/>
    <property type="molecule type" value="Genomic_DNA"/>
</dbReference>
<organism evidence="1 2">
    <name type="scientific">Nocardiopsis coralli</name>
    <dbReference type="NCBI Taxonomy" id="2772213"/>
    <lineage>
        <taxon>Bacteria</taxon>
        <taxon>Bacillati</taxon>
        <taxon>Actinomycetota</taxon>
        <taxon>Actinomycetes</taxon>
        <taxon>Streptosporangiales</taxon>
        <taxon>Nocardiopsidaceae</taxon>
        <taxon>Nocardiopsis</taxon>
    </lineage>
</organism>
<dbReference type="Proteomes" id="UP000806528">
    <property type="component" value="Unassembled WGS sequence"/>
</dbReference>
<reference evidence="1 2" key="1">
    <citation type="submission" date="2020-09" db="EMBL/GenBank/DDBJ databases">
        <title>Diversity and distribution of actinomycetes associated with coral in the coast of Hainan.</title>
        <authorList>
            <person name="Li F."/>
        </authorList>
    </citation>
    <scope>NUCLEOTIDE SEQUENCE [LARGE SCALE GENOMIC DNA]</scope>
    <source>
        <strain evidence="1 2">HNM0947</strain>
    </source>
</reference>
<dbReference type="Gene3D" id="3.30.70.100">
    <property type="match status" value="1"/>
</dbReference>
<evidence type="ECO:0000313" key="2">
    <source>
        <dbReference type="Proteomes" id="UP000806528"/>
    </source>
</evidence>
<sequence>MSESQHGTALLLHNTMRVTDGHLEAYREAIEAAVDFTRAHAPQLMVEIFLDEENMRAHSFQLYADSDAVLRHWDLSDPYIRAVNEHCEVLSLEVYGDPDDRVRAGLPAPGSGVPITFLPRLAGFVRGGS</sequence>
<protein>
    <recommendedName>
        <fullName evidence="3">ABM domain-containing protein</fullName>
    </recommendedName>
</protein>